<accession>A0AAV9WT60</accession>
<dbReference type="SUPFAM" id="SSF69618">
    <property type="entry name" value="HemD-like"/>
    <property type="match status" value="1"/>
</dbReference>
<dbReference type="Pfam" id="PF02602">
    <property type="entry name" value="HEM4"/>
    <property type="match status" value="1"/>
</dbReference>
<protein>
    <recommendedName>
        <fullName evidence="2">Tetrapyrrole biosynthesis uroporphyrinogen III synthase domain-containing protein</fullName>
    </recommendedName>
</protein>
<dbReference type="GO" id="GO:0005829">
    <property type="term" value="C:cytosol"/>
    <property type="evidence" value="ECO:0007669"/>
    <property type="project" value="TreeGrafter"/>
</dbReference>
<evidence type="ECO:0000256" key="1">
    <source>
        <dbReference type="SAM" id="MobiDB-lite"/>
    </source>
</evidence>
<evidence type="ECO:0000259" key="2">
    <source>
        <dbReference type="Pfam" id="PF02602"/>
    </source>
</evidence>
<dbReference type="Proteomes" id="UP001365542">
    <property type="component" value="Unassembled WGS sequence"/>
</dbReference>
<dbReference type="PANTHER" id="PTHR12390:SF0">
    <property type="entry name" value="UROPORPHYRINOGEN-III SYNTHASE"/>
    <property type="match status" value="1"/>
</dbReference>
<comment type="caution">
    <text evidence="3">The sequence shown here is derived from an EMBL/GenBank/DDBJ whole genome shotgun (WGS) entry which is preliminary data.</text>
</comment>
<dbReference type="CDD" id="cd06578">
    <property type="entry name" value="HemD"/>
    <property type="match status" value="1"/>
</dbReference>
<dbReference type="PANTHER" id="PTHR12390">
    <property type="entry name" value="UROPORPHYRINOGEN III SYNTHASE"/>
    <property type="match status" value="1"/>
</dbReference>
<feature type="region of interest" description="Disordered" evidence="1">
    <location>
        <begin position="232"/>
        <end position="259"/>
    </location>
</feature>
<dbReference type="Gene3D" id="3.40.50.10090">
    <property type="match status" value="2"/>
</dbReference>
<reference evidence="3 4" key="1">
    <citation type="submission" date="2019-10" db="EMBL/GenBank/DDBJ databases">
        <authorList>
            <person name="Palmer J.M."/>
        </authorList>
    </citation>
    <scope>NUCLEOTIDE SEQUENCE [LARGE SCALE GENOMIC DNA]</scope>
    <source>
        <strain evidence="3 4">TWF694</strain>
    </source>
</reference>
<dbReference type="GO" id="GO:0004852">
    <property type="term" value="F:uroporphyrinogen-III synthase activity"/>
    <property type="evidence" value="ECO:0007669"/>
    <property type="project" value="InterPro"/>
</dbReference>
<dbReference type="AlphaFoldDB" id="A0AAV9WT60"/>
<name>A0AAV9WT60_9PEZI</name>
<dbReference type="EMBL" id="JAVHJO010000018">
    <property type="protein sequence ID" value="KAK6524171.1"/>
    <property type="molecule type" value="Genomic_DNA"/>
</dbReference>
<evidence type="ECO:0000313" key="4">
    <source>
        <dbReference type="Proteomes" id="UP001365542"/>
    </source>
</evidence>
<dbReference type="InterPro" id="IPR003754">
    <property type="entry name" value="4pyrrol_synth_uPrphyn_synth"/>
</dbReference>
<feature type="domain" description="Tetrapyrrole biosynthesis uroporphyrinogen III synthase" evidence="2">
    <location>
        <begin position="37"/>
        <end position="322"/>
    </location>
</feature>
<evidence type="ECO:0000313" key="3">
    <source>
        <dbReference type="EMBL" id="KAK6524171.1"/>
    </source>
</evidence>
<keyword evidence="4" id="KW-1185">Reference proteome</keyword>
<dbReference type="InterPro" id="IPR036108">
    <property type="entry name" value="4pyrrol_syn_uPrphyn_synt_sf"/>
</dbReference>
<gene>
    <name evidence="3" type="ORF">TWF694_005831</name>
</gene>
<organism evidence="3 4">
    <name type="scientific">Orbilia ellipsospora</name>
    <dbReference type="NCBI Taxonomy" id="2528407"/>
    <lineage>
        <taxon>Eukaryota</taxon>
        <taxon>Fungi</taxon>
        <taxon>Dikarya</taxon>
        <taxon>Ascomycota</taxon>
        <taxon>Pezizomycotina</taxon>
        <taxon>Orbiliomycetes</taxon>
        <taxon>Orbiliales</taxon>
        <taxon>Orbiliaceae</taxon>
        <taxon>Orbilia</taxon>
    </lineage>
</organism>
<proteinExistence type="predicted"/>
<sequence length="336" mass="36938">MHTEVPPPASTSTSKPSRNIIPVLLLKTKSSPTDPYDTLFSSTGEYDPIFIPVLQHHPVNDDIVRSYILDGAISSTPRNDSSSSSSEGSKFGGLIITSQRAVEALGTLLDELKQSHETLISTFLSTTIIYVVGPATRKALANLGFSLDNILGSDSGNGLALADFIISEYNSDKDLLFLTGETHSTTIPSRIPEKLKELKNIEMKVEEVVVYKTGVMEEFEDEFRGWLDKLDQTPAAQTTNQPSRDEGTQNEGEEEGKEERWIVVFSPTGTEAALKVLNEREGGKVEYKICTIGPTTKDFLWQAFKRKPDAMAKTPSPEGLLEAVKYGSRMSFEVVL</sequence>
<dbReference type="InterPro" id="IPR039793">
    <property type="entry name" value="UROS/Hem4"/>
</dbReference>
<dbReference type="GO" id="GO:0006780">
    <property type="term" value="P:uroporphyrinogen III biosynthetic process"/>
    <property type="evidence" value="ECO:0007669"/>
    <property type="project" value="InterPro"/>
</dbReference>